<dbReference type="InterPro" id="IPR004638">
    <property type="entry name" value="EmrB-like"/>
</dbReference>
<dbReference type="Gene3D" id="1.20.1720.10">
    <property type="entry name" value="Multidrug resistance protein D"/>
    <property type="match status" value="1"/>
</dbReference>
<evidence type="ECO:0000256" key="5">
    <source>
        <dbReference type="ARBA" id="ARBA00022989"/>
    </source>
</evidence>
<dbReference type="Proteomes" id="UP000234789">
    <property type="component" value="Unassembled WGS sequence"/>
</dbReference>
<comment type="caution">
    <text evidence="9">The sequence shown here is derived from an EMBL/GenBank/DDBJ whole genome shotgun (WGS) entry which is preliminary data.</text>
</comment>
<keyword evidence="2" id="KW-0813">Transport</keyword>
<evidence type="ECO:0000256" key="6">
    <source>
        <dbReference type="ARBA" id="ARBA00023136"/>
    </source>
</evidence>
<evidence type="ECO:0000259" key="8">
    <source>
        <dbReference type="PROSITE" id="PS50850"/>
    </source>
</evidence>
<sequence>MSLTEVAEKIPERRWWALGAVCLGLFMALLDVTIVNVALPAISSDLQTNFSGLEWIVNAYTLVFAVVLVPASRLGDIFGRKTLFMLGIAVFTIGSLLCGLSGGIAMLNMSRGIQGLGASAMMPLSLAIISATFSGKQRGIAIGVWGGVSGLATGIGPVIGGLLVKHIGWQSIFYLNIPVGIVAISLSLWAIKQSKDESAARNIDLFGFIAFTVFMFCLIYGLIQVNQEGNDWTSPHVWQLLGLSLLALVVFIAGELRIKHPMVDPRLFRIPSFTGSAIAAFCLSAGMYALLFNLTIYLQGFLGLDAMESGVRLIAFTAMALLFGPLAGALMGKIGSKRLIVASMVLLTIGVYSMTHLSHHNAPSEWVVLLPGFIIAGIGSGLINPPISNLAVEAVPVQRVGMASGMNSVARQMGSAFGIALFGAILSSRYNSLVTDRVQSLQDNQLTGSAREQVIQAIESAGPMAGSNGLAGIEYEAIFHNDPLLDTYRQIARASFVDGTIDIIRIASVILAVGTVLCLVLIRKNSSIPS</sequence>
<evidence type="ECO:0000256" key="7">
    <source>
        <dbReference type="SAM" id="Phobius"/>
    </source>
</evidence>
<feature type="transmembrane region" description="Helical" evidence="7">
    <location>
        <begin position="140"/>
        <end position="160"/>
    </location>
</feature>
<dbReference type="CDD" id="cd17321">
    <property type="entry name" value="MFS_MMR_MDR_like"/>
    <property type="match status" value="1"/>
</dbReference>
<name>A0A2N5NCI6_9BACL</name>
<protein>
    <submittedName>
        <fullName evidence="9">Putative integral membrane efflux protein</fullName>
    </submittedName>
</protein>
<feature type="transmembrane region" description="Helical" evidence="7">
    <location>
        <begin position="310"/>
        <end position="332"/>
    </location>
</feature>
<feature type="transmembrane region" description="Helical" evidence="7">
    <location>
        <begin position="55"/>
        <end position="71"/>
    </location>
</feature>
<dbReference type="Gene3D" id="1.20.1250.20">
    <property type="entry name" value="MFS general substrate transporter like domains"/>
    <property type="match status" value="1"/>
</dbReference>
<feature type="transmembrane region" description="Helical" evidence="7">
    <location>
        <begin position="503"/>
        <end position="522"/>
    </location>
</feature>
<reference evidence="9 10" key="1">
    <citation type="submission" date="2017-05" db="EMBL/GenBank/DDBJ databases">
        <title>Functional genome analysis of Paenibacillus pasadenensis strain R16: insights on endophytic life style and antifungal activity.</title>
        <authorList>
            <person name="Passera A."/>
            <person name="Marcolungo L."/>
            <person name="Casati P."/>
            <person name="Brasca M."/>
            <person name="Quaglino F."/>
            <person name="Delledonne M."/>
        </authorList>
    </citation>
    <scope>NUCLEOTIDE SEQUENCE [LARGE SCALE GENOMIC DNA]</scope>
    <source>
        <strain evidence="9 10">R16</strain>
    </source>
</reference>
<dbReference type="PANTHER" id="PTHR42718">
    <property type="entry name" value="MAJOR FACILITATOR SUPERFAMILY MULTIDRUG TRANSPORTER MFSC"/>
    <property type="match status" value="1"/>
</dbReference>
<feature type="transmembrane region" description="Helical" evidence="7">
    <location>
        <begin position="237"/>
        <end position="256"/>
    </location>
</feature>
<evidence type="ECO:0000313" key="10">
    <source>
        <dbReference type="Proteomes" id="UP000234789"/>
    </source>
</evidence>
<dbReference type="NCBIfam" id="TIGR00711">
    <property type="entry name" value="efflux_EmrB"/>
    <property type="match status" value="1"/>
</dbReference>
<organism evidence="9 10">
    <name type="scientific">Paenibacillus pasadenensis</name>
    <dbReference type="NCBI Taxonomy" id="217090"/>
    <lineage>
        <taxon>Bacteria</taxon>
        <taxon>Bacillati</taxon>
        <taxon>Bacillota</taxon>
        <taxon>Bacilli</taxon>
        <taxon>Bacillales</taxon>
        <taxon>Paenibacillaceae</taxon>
        <taxon>Paenibacillus</taxon>
    </lineage>
</organism>
<proteinExistence type="predicted"/>
<dbReference type="InterPro" id="IPR020846">
    <property type="entry name" value="MFS_dom"/>
</dbReference>
<dbReference type="EMBL" id="NFEZ01000001">
    <property type="protein sequence ID" value="PLT48056.1"/>
    <property type="molecule type" value="Genomic_DNA"/>
</dbReference>
<dbReference type="PROSITE" id="PS50850">
    <property type="entry name" value="MFS"/>
    <property type="match status" value="1"/>
</dbReference>
<feature type="transmembrane region" description="Helical" evidence="7">
    <location>
        <begin position="339"/>
        <end position="357"/>
    </location>
</feature>
<feature type="transmembrane region" description="Helical" evidence="7">
    <location>
        <begin position="369"/>
        <end position="392"/>
    </location>
</feature>
<dbReference type="InterPro" id="IPR011701">
    <property type="entry name" value="MFS"/>
</dbReference>
<dbReference type="AlphaFoldDB" id="A0A2N5NCI6"/>
<keyword evidence="6 7" id="KW-0472">Membrane</keyword>
<feature type="transmembrane region" description="Helical" evidence="7">
    <location>
        <begin position="172"/>
        <end position="191"/>
    </location>
</feature>
<dbReference type="PANTHER" id="PTHR42718:SF49">
    <property type="entry name" value="EXPORT PROTEIN"/>
    <property type="match status" value="1"/>
</dbReference>
<feature type="transmembrane region" description="Helical" evidence="7">
    <location>
        <begin position="277"/>
        <end position="298"/>
    </location>
</feature>
<feature type="transmembrane region" description="Helical" evidence="7">
    <location>
        <begin position="15"/>
        <end position="35"/>
    </location>
</feature>
<keyword evidence="10" id="KW-1185">Reference proteome</keyword>
<dbReference type="GO" id="GO:0005886">
    <property type="term" value="C:plasma membrane"/>
    <property type="evidence" value="ECO:0007669"/>
    <property type="project" value="UniProtKB-SubCell"/>
</dbReference>
<keyword evidence="3" id="KW-1003">Cell membrane</keyword>
<dbReference type="Pfam" id="PF07690">
    <property type="entry name" value="MFS_1"/>
    <property type="match status" value="1"/>
</dbReference>
<gene>
    <name evidence="9" type="ORF">B8V81_0188</name>
</gene>
<feature type="transmembrane region" description="Helical" evidence="7">
    <location>
        <begin position="113"/>
        <end position="133"/>
    </location>
</feature>
<evidence type="ECO:0000313" key="9">
    <source>
        <dbReference type="EMBL" id="PLT48056.1"/>
    </source>
</evidence>
<evidence type="ECO:0000256" key="2">
    <source>
        <dbReference type="ARBA" id="ARBA00022448"/>
    </source>
</evidence>
<accession>A0A2N5NCI6</accession>
<evidence type="ECO:0000256" key="4">
    <source>
        <dbReference type="ARBA" id="ARBA00022692"/>
    </source>
</evidence>
<dbReference type="InterPro" id="IPR036259">
    <property type="entry name" value="MFS_trans_sf"/>
</dbReference>
<dbReference type="SUPFAM" id="SSF103473">
    <property type="entry name" value="MFS general substrate transporter"/>
    <property type="match status" value="1"/>
</dbReference>
<feature type="transmembrane region" description="Helical" evidence="7">
    <location>
        <begin position="413"/>
        <end position="430"/>
    </location>
</feature>
<dbReference type="GO" id="GO:0022857">
    <property type="term" value="F:transmembrane transporter activity"/>
    <property type="evidence" value="ECO:0007669"/>
    <property type="project" value="InterPro"/>
</dbReference>
<keyword evidence="5 7" id="KW-1133">Transmembrane helix</keyword>
<evidence type="ECO:0000256" key="3">
    <source>
        <dbReference type="ARBA" id="ARBA00022475"/>
    </source>
</evidence>
<dbReference type="PRINTS" id="PR01036">
    <property type="entry name" value="TCRTETB"/>
</dbReference>
<feature type="transmembrane region" description="Helical" evidence="7">
    <location>
        <begin position="203"/>
        <end position="225"/>
    </location>
</feature>
<comment type="subcellular location">
    <subcellularLocation>
        <location evidence="1">Cell membrane</location>
        <topology evidence="1">Multi-pass membrane protein</topology>
    </subcellularLocation>
</comment>
<feature type="domain" description="Major facilitator superfamily (MFS) profile" evidence="8">
    <location>
        <begin position="17"/>
        <end position="526"/>
    </location>
</feature>
<feature type="transmembrane region" description="Helical" evidence="7">
    <location>
        <begin position="83"/>
        <end position="107"/>
    </location>
</feature>
<keyword evidence="4 7" id="KW-0812">Transmembrane</keyword>
<evidence type="ECO:0000256" key="1">
    <source>
        <dbReference type="ARBA" id="ARBA00004651"/>
    </source>
</evidence>